<accession>Q3U003</accession>
<evidence type="ECO:0000313" key="1">
    <source>
        <dbReference type="EMBL" id="BAE34053.1"/>
    </source>
</evidence>
<name>Q3U003_MOUSE</name>
<reference evidence="1" key="3">
    <citation type="journal article" date="2000" name="Genome Res.">
        <title>RIKEN integrated sequence analysis (RISA) system--384-format sequencing pipeline with 384 multicapillary sequencer.</title>
        <authorList>
            <person name="Shibata K."/>
            <person name="Itoh M."/>
            <person name="Aizawa K."/>
            <person name="Nagaoka S."/>
            <person name="Sasaki N."/>
            <person name="Carninci P."/>
            <person name="Konno H."/>
            <person name="Akiyama J."/>
            <person name="Nishi K."/>
            <person name="Kitsunai T."/>
            <person name="Tashiro H."/>
            <person name="Itoh M."/>
            <person name="Sumi N."/>
            <person name="Ishii Y."/>
            <person name="Nakamura S."/>
            <person name="Hazama M."/>
            <person name="Nishine T."/>
            <person name="Harada A."/>
            <person name="Yamamoto R."/>
            <person name="Matsumoto H."/>
            <person name="Sakaguchi S."/>
            <person name="Ikegami T."/>
            <person name="Kashiwagi K."/>
            <person name="Fujiwake S."/>
            <person name="Inoue K."/>
            <person name="Togawa Y."/>
            <person name="Izawa M."/>
            <person name="Ohara E."/>
            <person name="Watahiki M."/>
            <person name="Yoneda Y."/>
            <person name="Ishikawa T."/>
            <person name="Ozawa K."/>
            <person name="Tanaka T."/>
            <person name="Matsuura S."/>
            <person name="Kawai J."/>
            <person name="Okazaki Y."/>
            <person name="Muramatsu M."/>
            <person name="Inoue Y."/>
            <person name="Kira A."/>
            <person name="Hayashizaki Y."/>
        </authorList>
    </citation>
    <scope>NUCLEOTIDE SEQUENCE</scope>
    <source>
        <strain evidence="1">NOD</strain>
        <tissue evidence="1">Activated spleen</tissue>
    </source>
</reference>
<dbReference type="AlphaFoldDB" id="Q3U003"/>
<protein>
    <submittedName>
        <fullName evidence="1">Uncharacterized protein</fullName>
    </submittedName>
</protein>
<reference evidence="1" key="2">
    <citation type="journal article" date="2000" name="Genome Res.">
        <title>Normalization and subtraction of cap-trapper-selected cDNAs to prepare full-length cDNA libraries for rapid discovery of new genes.</title>
        <authorList>
            <person name="Carninci P."/>
            <person name="Shibata Y."/>
            <person name="Hayatsu N."/>
            <person name="Sugahara Y."/>
            <person name="Shibata K."/>
            <person name="Itoh M."/>
            <person name="Konno H."/>
            <person name="Okazaki Y."/>
            <person name="Muramatsu M."/>
            <person name="Hayashizaki Y."/>
        </authorList>
    </citation>
    <scope>NUCLEOTIDE SEQUENCE</scope>
    <source>
        <strain evidence="1">NOD</strain>
        <tissue evidence="1">Activated spleen</tissue>
    </source>
</reference>
<proteinExistence type="evidence at transcript level"/>
<reference evidence="1" key="5">
    <citation type="journal article" date="2002" name="Nature">
        <title>Analysis of the mouse transcriptome based on functional annotation of 60,770 full-length cDNAs.</title>
        <authorList>
            <consortium name="The FANTOM Consortium and the RIKEN Genome Exploration Research Group Phase I and II Team"/>
        </authorList>
    </citation>
    <scope>NUCLEOTIDE SEQUENCE</scope>
    <source>
        <strain evidence="1">NOD</strain>
        <tissue evidence="1">Activated spleen</tissue>
    </source>
</reference>
<organism evidence="1">
    <name type="scientific">Mus musculus</name>
    <name type="common">Mouse</name>
    <dbReference type="NCBI Taxonomy" id="10090"/>
    <lineage>
        <taxon>Eukaryota</taxon>
        <taxon>Metazoa</taxon>
        <taxon>Chordata</taxon>
        <taxon>Craniata</taxon>
        <taxon>Vertebrata</taxon>
        <taxon>Euteleostomi</taxon>
        <taxon>Mammalia</taxon>
        <taxon>Eutheria</taxon>
        <taxon>Euarchontoglires</taxon>
        <taxon>Glires</taxon>
        <taxon>Rodentia</taxon>
        <taxon>Myomorpha</taxon>
        <taxon>Muroidea</taxon>
        <taxon>Muridae</taxon>
        <taxon>Murinae</taxon>
        <taxon>Mus</taxon>
        <taxon>Mus</taxon>
    </lineage>
</organism>
<sequence length="142" mass="16481">MFIKWRERSFFYTHSKGSSKHSTGVLIVLWQCPHNSARVVHTSTLSFSIAFFFYCFSRPPSWCPLRQSVLSFQISLLLNCPSKFLYRSSTLFAEGPDARCSPFSPWMSCTSESLAFPFSPCCFIALLLLLHPKPFYLFKLWR</sequence>
<reference evidence="1" key="1">
    <citation type="journal article" date="1999" name="Methods Enzymol.">
        <title>High-efficiency full-length cDNA cloning.</title>
        <authorList>
            <person name="Carninci P."/>
            <person name="Hayashizaki Y."/>
        </authorList>
    </citation>
    <scope>NUCLEOTIDE SEQUENCE</scope>
    <source>
        <strain evidence="1">NOD</strain>
        <tissue evidence="1">Activated spleen</tissue>
    </source>
</reference>
<reference evidence="1" key="7">
    <citation type="journal article" date="2005" name="Science">
        <title>The Transcriptional Landscape of the Mammalian Genome.</title>
        <authorList>
            <consortium name="The FANTOM Consortium"/>
            <consortium name="Riken Genome Exploration Research Group and Genome Science Group (Genome Network Project Core Group)"/>
        </authorList>
    </citation>
    <scope>NUCLEOTIDE SEQUENCE</scope>
    <source>
        <strain evidence="1">NOD</strain>
        <tissue evidence="1">Activated spleen</tissue>
    </source>
</reference>
<reference evidence="1" key="4">
    <citation type="journal article" date="2001" name="Nature">
        <title>Functional annotation of a full-length mouse cDNA collection.</title>
        <authorList>
            <consortium name="The RIKEN Genome Exploration Research Group Phase II Team and the FANTOM Consortium"/>
        </authorList>
    </citation>
    <scope>NUCLEOTIDE SEQUENCE</scope>
    <source>
        <strain evidence="1">NOD</strain>
        <tissue evidence="1">Activated spleen</tissue>
    </source>
</reference>
<dbReference type="EMBL" id="AK157339">
    <property type="protein sequence ID" value="BAE34053.1"/>
    <property type="molecule type" value="mRNA"/>
</dbReference>
<reference evidence="1" key="8">
    <citation type="journal article" date="2005" name="Science">
        <title>Antisense Transcription in the Mammalian Transcriptome.</title>
        <authorList>
            <consortium name="RIKEN Genome Exploration Research Group and Genome Science Group (Genome Network Project Core Group) and the FANTOM Consortium"/>
        </authorList>
    </citation>
    <scope>NUCLEOTIDE SEQUENCE</scope>
    <source>
        <strain evidence="1">NOD</strain>
        <tissue evidence="1">Activated spleen</tissue>
    </source>
</reference>
<reference evidence="1" key="6">
    <citation type="submission" date="2004-03" db="EMBL/GenBank/DDBJ databases">
        <authorList>
            <person name="Arakawa T."/>
            <person name="Carninci P."/>
            <person name="Fukuda S."/>
            <person name="Hashizume W."/>
            <person name="Hayashida K."/>
            <person name="Hori F."/>
            <person name="Iida J."/>
            <person name="Imamura K."/>
            <person name="Imotani K."/>
            <person name="Itoh M."/>
            <person name="Kanagawa S."/>
            <person name="Kawai J."/>
            <person name="Kojima M."/>
            <person name="Konno H."/>
            <person name="Murata M."/>
            <person name="Nakamura M."/>
            <person name="Ninomiya N."/>
            <person name="Nishiyori H."/>
            <person name="Nomura K."/>
            <person name="Ohno M."/>
            <person name="Sakazume N."/>
            <person name="Sano H."/>
            <person name="Sasaki D."/>
            <person name="Shibata K."/>
            <person name="Shiraki T."/>
            <person name="Tagami M."/>
            <person name="Tagami Y."/>
            <person name="Waki K."/>
            <person name="Watahiki A."/>
            <person name="Muramatsu M."/>
            <person name="Hayashizaki Y."/>
        </authorList>
    </citation>
    <scope>NUCLEOTIDE SEQUENCE</scope>
    <source>
        <strain evidence="1">NOD</strain>
        <tissue evidence="1">Activated spleen</tissue>
    </source>
</reference>